<name>A0A6S7B7X0_9BURK</name>
<feature type="domain" description="HTH lysR-type" evidence="5">
    <location>
        <begin position="4"/>
        <end position="61"/>
    </location>
</feature>
<keyword evidence="2" id="KW-0805">Transcription regulation</keyword>
<dbReference type="PANTHER" id="PTHR30118:SF15">
    <property type="entry name" value="TRANSCRIPTIONAL REGULATORY PROTEIN"/>
    <property type="match status" value="1"/>
</dbReference>
<evidence type="ECO:0000313" key="7">
    <source>
        <dbReference type="Proteomes" id="UP000494115"/>
    </source>
</evidence>
<comment type="similarity">
    <text evidence="1">Belongs to the LysR transcriptional regulatory family.</text>
</comment>
<keyword evidence="7" id="KW-1185">Reference proteome</keyword>
<keyword evidence="4" id="KW-0804">Transcription</keyword>
<organism evidence="6 7">
    <name type="scientific">Pararobbsia alpina</name>
    <dbReference type="NCBI Taxonomy" id="621374"/>
    <lineage>
        <taxon>Bacteria</taxon>
        <taxon>Pseudomonadati</taxon>
        <taxon>Pseudomonadota</taxon>
        <taxon>Betaproteobacteria</taxon>
        <taxon>Burkholderiales</taxon>
        <taxon>Burkholderiaceae</taxon>
        <taxon>Pararobbsia</taxon>
    </lineage>
</organism>
<accession>A0A6S7B7X0</accession>
<dbReference type="Proteomes" id="UP000494115">
    <property type="component" value="Unassembled WGS sequence"/>
</dbReference>
<proteinExistence type="inferred from homology"/>
<evidence type="ECO:0000259" key="5">
    <source>
        <dbReference type="PROSITE" id="PS50931"/>
    </source>
</evidence>
<dbReference type="CDD" id="cd08459">
    <property type="entry name" value="PBP2_DntR_NahR_LinR_like"/>
    <property type="match status" value="1"/>
</dbReference>
<dbReference type="Pfam" id="PF03466">
    <property type="entry name" value="LysR_substrate"/>
    <property type="match status" value="1"/>
</dbReference>
<evidence type="ECO:0000256" key="4">
    <source>
        <dbReference type="ARBA" id="ARBA00023163"/>
    </source>
</evidence>
<sequence>MQDLDLNLIPFLVALDEKRNVSSAARALGVSQPRVSTALGRLREYFNDPLFVRTSRGMEPTPRALALVPAAREALDRIQKGMVETHNFDPATTTDTFSIALSDVGEIVFLPPLLRAFAQVAPRAKLRSVSLPPTGIERGLEGGEVDLAIGYFPDLAGSNFFQQRLFTHRFLCIMRSGHPLASGKLTLERFASCGHAVVRAEGRSQEVLENYLERHRIRRRTVLETSHFMSLPFILGKTDLIATVPHAIGYAYAAEHASIAYAEPPFTLPRYDLKQHWHRKFNNDPRTTWLRALVSSLFNDERDEWRWVPDAT</sequence>
<dbReference type="InterPro" id="IPR000847">
    <property type="entry name" value="LysR_HTH_N"/>
</dbReference>
<dbReference type="Pfam" id="PF00126">
    <property type="entry name" value="HTH_1"/>
    <property type="match status" value="1"/>
</dbReference>
<dbReference type="EMBL" id="CADIKM010000013">
    <property type="protein sequence ID" value="CAB3791074.1"/>
    <property type="molecule type" value="Genomic_DNA"/>
</dbReference>
<evidence type="ECO:0000313" key="6">
    <source>
        <dbReference type="EMBL" id="CAB3791074.1"/>
    </source>
</evidence>
<evidence type="ECO:0000256" key="3">
    <source>
        <dbReference type="ARBA" id="ARBA00023125"/>
    </source>
</evidence>
<gene>
    <name evidence="6" type="primary">pcpR_2</name>
    <name evidence="6" type="ORF">LMG28138_03107</name>
</gene>
<dbReference type="GO" id="GO:0003677">
    <property type="term" value="F:DNA binding"/>
    <property type="evidence" value="ECO:0007669"/>
    <property type="project" value="UniProtKB-KW"/>
</dbReference>
<dbReference type="Gene3D" id="1.10.10.10">
    <property type="entry name" value="Winged helix-like DNA-binding domain superfamily/Winged helix DNA-binding domain"/>
    <property type="match status" value="1"/>
</dbReference>
<evidence type="ECO:0000256" key="2">
    <source>
        <dbReference type="ARBA" id="ARBA00023015"/>
    </source>
</evidence>
<dbReference type="InterPro" id="IPR036390">
    <property type="entry name" value="WH_DNA-bd_sf"/>
</dbReference>
<dbReference type="SUPFAM" id="SSF46785">
    <property type="entry name" value="Winged helix' DNA-binding domain"/>
    <property type="match status" value="1"/>
</dbReference>
<evidence type="ECO:0000256" key="1">
    <source>
        <dbReference type="ARBA" id="ARBA00009437"/>
    </source>
</evidence>
<protein>
    <submittedName>
        <fullName evidence="6">PCP degradation transcriptional activation protein</fullName>
    </submittedName>
</protein>
<dbReference type="AlphaFoldDB" id="A0A6S7B7X0"/>
<dbReference type="SUPFAM" id="SSF53850">
    <property type="entry name" value="Periplasmic binding protein-like II"/>
    <property type="match status" value="1"/>
</dbReference>
<dbReference type="InterPro" id="IPR005119">
    <property type="entry name" value="LysR_subst-bd"/>
</dbReference>
<keyword evidence="3" id="KW-0238">DNA-binding</keyword>
<dbReference type="GO" id="GO:0003700">
    <property type="term" value="F:DNA-binding transcription factor activity"/>
    <property type="evidence" value="ECO:0007669"/>
    <property type="project" value="InterPro"/>
</dbReference>
<reference evidence="6 7" key="1">
    <citation type="submission" date="2020-04" db="EMBL/GenBank/DDBJ databases">
        <authorList>
            <person name="De Canck E."/>
        </authorList>
    </citation>
    <scope>NUCLEOTIDE SEQUENCE [LARGE SCALE GENOMIC DNA]</scope>
    <source>
        <strain evidence="6 7">LMG 28138</strain>
    </source>
</reference>
<dbReference type="PROSITE" id="PS50931">
    <property type="entry name" value="HTH_LYSR"/>
    <property type="match status" value="1"/>
</dbReference>
<dbReference type="Gene3D" id="3.40.190.10">
    <property type="entry name" value="Periplasmic binding protein-like II"/>
    <property type="match status" value="2"/>
</dbReference>
<dbReference type="InterPro" id="IPR036388">
    <property type="entry name" value="WH-like_DNA-bd_sf"/>
</dbReference>
<dbReference type="PANTHER" id="PTHR30118">
    <property type="entry name" value="HTH-TYPE TRANSCRIPTIONAL REGULATOR LEUO-RELATED"/>
    <property type="match status" value="1"/>
</dbReference>
<dbReference type="InterPro" id="IPR050389">
    <property type="entry name" value="LysR-type_TF"/>
</dbReference>
<dbReference type="PRINTS" id="PR00039">
    <property type="entry name" value="HTHLYSR"/>
</dbReference>
<dbReference type="RefSeq" id="WP_175105671.1">
    <property type="nucleotide sequence ID" value="NZ_CADIKM010000013.1"/>
</dbReference>